<sequence>MFSALNSVYSLTKQKAPVDFAELFRSFNVMKLKYFTYCTALQNTFLHCWKQFVIE</sequence>
<dbReference type="AlphaFoldDB" id="A0A454APA8"/>
<dbReference type="EMBL" id="CP002188">
    <property type="protein sequence ID" value="ADR24914.1"/>
    <property type="molecule type" value="Genomic_DNA"/>
</dbReference>
<organism evidence="1 2">
    <name type="scientific">Mycoplasmopsis bovis (strain ATCC 25523 / DSM 22781 / NCTC 10131 / PG45)</name>
    <name type="common">Mycoplasma bovis</name>
    <dbReference type="NCBI Taxonomy" id="289397"/>
    <lineage>
        <taxon>Bacteria</taxon>
        <taxon>Bacillati</taxon>
        <taxon>Mycoplasmatota</taxon>
        <taxon>Mycoplasmoidales</taxon>
        <taxon>Metamycoplasmataceae</taxon>
        <taxon>Mycoplasmopsis</taxon>
    </lineage>
</organism>
<proteinExistence type="predicted"/>
<reference evidence="1 2" key="1">
    <citation type="journal article" date="2011" name="Infect. Immun.">
        <title>Complete genome sequence of Mycoplasma bovis type strain PG45 (ATCC 25523).</title>
        <authorList>
            <person name="Wise K.S."/>
            <person name="Calcutt M.J."/>
            <person name="Foecking M.F."/>
            <person name="Roske K."/>
            <person name="Madupu R."/>
            <person name="Methe B.A."/>
        </authorList>
    </citation>
    <scope>NUCLEOTIDE SEQUENCE [LARGE SCALE GENOMIC DNA]</scope>
    <source>
        <strain evidence="2">ATCC 25523 / DSM 22781 / NCTC 10131 / PG45</strain>
    </source>
</reference>
<accession>A0A454APA8</accession>
<dbReference type="KEGG" id="mbv:MBOVPG45_0709"/>
<name>A0A454APA8_MYCBG</name>
<protein>
    <submittedName>
        <fullName evidence="1">Uncharacterized protein</fullName>
    </submittedName>
</protein>
<dbReference type="Proteomes" id="UP000008713">
    <property type="component" value="Chromosome"/>
</dbReference>
<evidence type="ECO:0000313" key="1">
    <source>
        <dbReference type="EMBL" id="ADR24914.1"/>
    </source>
</evidence>
<evidence type="ECO:0000313" key="2">
    <source>
        <dbReference type="Proteomes" id="UP000008713"/>
    </source>
</evidence>
<gene>
    <name evidence="1" type="ordered locus">MBOVPG45_0709</name>
</gene>